<dbReference type="GO" id="GO:0005104">
    <property type="term" value="F:fibroblast growth factor receptor binding"/>
    <property type="evidence" value="ECO:0000318"/>
    <property type="project" value="GO_Central"/>
</dbReference>
<evidence type="ECO:0000313" key="2">
    <source>
        <dbReference type="EMBL" id="EDO37561.1"/>
    </source>
</evidence>
<evidence type="ECO:0000256" key="1">
    <source>
        <dbReference type="ARBA" id="ARBA00007936"/>
    </source>
</evidence>
<dbReference type="InterPro" id="IPR008996">
    <property type="entry name" value="IL1/FGF"/>
</dbReference>
<accession>A7SFH7</accession>
<reference evidence="2 3" key="1">
    <citation type="journal article" date="2007" name="Science">
        <title>Sea anemone genome reveals ancestral eumetazoan gene repertoire and genomic organization.</title>
        <authorList>
            <person name="Putnam N.H."/>
            <person name="Srivastava M."/>
            <person name="Hellsten U."/>
            <person name="Dirks B."/>
            <person name="Chapman J."/>
            <person name="Salamov A."/>
            <person name="Terry A."/>
            <person name="Shapiro H."/>
            <person name="Lindquist E."/>
            <person name="Kapitonov V.V."/>
            <person name="Jurka J."/>
            <person name="Genikhovich G."/>
            <person name="Grigoriev I.V."/>
            <person name="Lucas S.M."/>
            <person name="Steele R.E."/>
            <person name="Finnerty J.R."/>
            <person name="Technau U."/>
            <person name="Martindale M.Q."/>
            <person name="Rokhsar D.S."/>
        </authorList>
    </citation>
    <scope>NUCLEOTIDE SEQUENCE [LARGE SCALE GENOMIC DNA]</scope>
    <source>
        <strain evidence="3">CH2 X CH6</strain>
    </source>
</reference>
<dbReference type="SMART" id="SM00442">
    <property type="entry name" value="FGF"/>
    <property type="match status" value="1"/>
</dbReference>
<gene>
    <name evidence="2" type="ORF">NEMVEDRAFT_v1g244903</name>
</gene>
<dbReference type="EMBL" id="DS469644">
    <property type="protein sequence ID" value="EDO37561.1"/>
    <property type="molecule type" value="Genomic_DNA"/>
</dbReference>
<comment type="similarity">
    <text evidence="1">Belongs to the heparin-binding growth factors family.</text>
</comment>
<organism evidence="2 3">
    <name type="scientific">Nematostella vectensis</name>
    <name type="common">Starlet sea anemone</name>
    <dbReference type="NCBI Taxonomy" id="45351"/>
    <lineage>
        <taxon>Eukaryota</taxon>
        <taxon>Metazoa</taxon>
        <taxon>Cnidaria</taxon>
        <taxon>Anthozoa</taxon>
        <taxon>Hexacorallia</taxon>
        <taxon>Actiniaria</taxon>
        <taxon>Edwardsiidae</taxon>
        <taxon>Nematostella</taxon>
    </lineage>
</organism>
<name>A7SFH7_NEMVE</name>
<dbReference type="AlphaFoldDB" id="A7SFH7"/>
<dbReference type="InterPro" id="IPR002209">
    <property type="entry name" value="Fibroblast_GF_fam"/>
</dbReference>
<dbReference type="InParanoid" id="A7SFH7"/>
<proteinExistence type="inferred from homology"/>
<dbReference type="InterPro" id="IPR056378">
    <property type="entry name" value="Let-756-like_FGF"/>
</dbReference>
<dbReference type="Pfam" id="PF00167">
    <property type="entry name" value="FGF"/>
    <property type="match status" value="1"/>
</dbReference>
<keyword evidence="3" id="KW-1185">Reference proteome</keyword>
<dbReference type="eggNOG" id="KOG3885">
    <property type="taxonomic scope" value="Eukaryota"/>
</dbReference>
<dbReference type="GO" id="GO:0008083">
    <property type="term" value="F:growth factor activity"/>
    <property type="evidence" value="ECO:0000318"/>
    <property type="project" value="GO_Central"/>
</dbReference>
<evidence type="ECO:0000313" key="3">
    <source>
        <dbReference type="Proteomes" id="UP000001593"/>
    </source>
</evidence>
<dbReference type="Proteomes" id="UP000001593">
    <property type="component" value="Unassembled WGS sequence"/>
</dbReference>
<dbReference type="GO" id="GO:0043410">
    <property type="term" value="P:positive regulation of MAPK cascade"/>
    <property type="evidence" value="ECO:0000318"/>
    <property type="project" value="GO_Central"/>
</dbReference>
<dbReference type="Gene3D" id="2.80.10.50">
    <property type="match status" value="2"/>
</dbReference>
<dbReference type="HOGENOM" id="CLU_781435_0_0_1"/>
<evidence type="ECO:0008006" key="4">
    <source>
        <dbReference type="Google" id="ProtNLM"/>
    </source>
</evidence>
<dbReference type="GO" id="GO:0005615">
    <property type="term" value="C:extracellular space"/>
    <property type="evidence" value="ECO:0000318"/>
    <property type="project" value="GO_Central"/>
</dbReference>
<dbReference type="GO" id="GO:0008543">
    <property type="term" value="P:fibroblast growth factor receptor signaling pathway"/>
    <property type="evidence" value="ECO:0000318"/>
    <property type="project" value="GO_Central"/>
</dbReference>
<dbReference type="GO" id="GO:0008284">
    <property type="term" value="P:positive regulation of cell population proliferation"/>
    <property type="evidence" value="ECO:0000318"/>
    <property type="project" value="GO_Central"/>
</dbReference>
<sequence>MTTATSLTTPQKFSISKLLEEARLGDRRLSSPILARCNRSSLKWLPVESTLPASPLTCTTDIRLYCKNQLFLQISDDGSVSGTRDQLCPYGQYTFYKEYYMESAYGACSIKNERMSAGNESFVPKGKKQMTGTDPNHVDHFSLSSDAFNARVLKNNMTTATSLTTPQKFSISKLLEEARLGDRRLSSPILARCNRSSLKWLPVESTLPASPLTCTTDIRLYCKNQLFLQISDDGSVSGTRDQLCPYGQYTFYKEYYMETTLEIHTLSKNTVRIYSPKVKKYLAIDSNGRLCSKGKASEDTVLHHTHELNDFHTFASQKYYKDSAHDMFVALQRDGQPRKATTTYRLHKASQFLIV</sequence>
<dbReference type="PANTHER" id="PTHR11486">
    <property type="entry name" value="FIBROBLAST GROWTH FACTOR"/>
    <property type="match status" value="1"/>
</dbReference>
<protein>
    <recommendedName>
        <fullName evidence="4">Fibroblast growth factor</fullName>
    </recommendedName>
</protein>
<dbReference type="GO" id="GO:0030334">
    <property type="term" value="P:regulation of cell migration"/>
    <property type="evidence" value="ECO:0000318"/>
    <property type="project" value="GO_Central"/>
</dbReference>
<dbReference type="SUPFAM" id="SSF50353">
    <property type="entry name" value="Cytokine"/>
    <property type="match status" value="2"/>
</dbReference>
<dbReference type="GO" id="GO:0005737">
    <property type="term" value="C:cytoplasm"/>
    <property type="evidence" value="ECO:0000318"/>
    <property type="project" value="GO_Central"/>
</dbReference>
<dbReference type="GO" id="GO:0022008">
    <property type="term" value="P:neurogenesis"/>
    <property type="evidence" value="ECO:0000318"/>
    <property type="project" value="GO_Central"/>
</dbReference>
<dbReference type="CDD" id="cd00058">
    <property type="entry name" value="beta-trefoil_FGF"/>
    <property type="match status" value="1"/>
</dbReference>
<dbReference type="STRING" id="45351.A7SFH7"/>